<sequence>MLTEAPVLLDVQGDVSWLPWHKGPFRMREVFSGGRGVLAPYVQLRLELASSEGCLPRVTEPKYCLCKLDHPPGPNRVTLPHTLRRWGLGLEDQAVATIQ</sequence>
<proteinExistence type="predicted"/>
<accession>A0A7S4FUA0</accession>
<protein>
    <submittedName>
        <fullName evidence="1">Uncharacterized protein</fullName>
    </submittedName>
</protein>
<reference evidence="1" key="1">
    <citation type="submission" date="2021-01" db="EMBL/GenBank/DDBJ databases">
        <authorList>
            <person name="Corre E."/>
            <person name="Pelletier E."/>
            <person name="Niang G."/>
            <person name="Scheremetjew M."/>
            <person name="Finn R."/>
            <person name="Kale V."/>
            <person name="Holt S."/>
            <person name="Cochrane G."/>
            <person name="Meng A."/>
            <person name="Brown T."/>
            <person name="Cohen L."/>
        </authorList>
    </citation>
    <scope>NUCLEOTIDE SEQUENCE</scope>
    <source>
        <strain evidence="1">CCMP1594</strain>
    </source>
</reference>
<name>A0A7S4FUA0_9EUGL</name>
<gene>
    <name evidence="1" type="ORF">EGYM00163_LOCUS26681</name>
</gene>
<organism evidence="1">
    <name type="scientific">Eutreptiella gymnastica</name>
    <dbReference type="NCBI Taxonomy" id="73025"/>
    <lineage>
        <taxon>Eukaryota</taxon>
        <taxon>Discoba</taxon>
        <taxon>Euglenozoa</taxon>
        <taxon>Euglenida</taxon>
        <taxon>Spirocuta</taxon>
        <taxon>Euglenophyceae</taxon>
        <taxon>Eutreptiales</taxon>
        <taxon>Eutreptiaceae</taxon>
        <taxon>Eutreptiella</taxon>
    </lineage>
</organism>
<dbReference type="AlphaFoldDB" id="A0A7S4FUA0"/>
<evidence type="ECO:0000313" key="1">
    <source>
        <dbReference type="EMBL" id="CAE0815523.1"/>
    </source>
</evidence>
<dbReference type="EMBL" id="HBJA01076047">
    <property type="protein sequence ID" value="CAE0815523.1"/>
    <property type="molecule type" value="Transcribed_RNA"/>
</dbReference>